<protein>
    <recommendedName>
        <fullName evidence="4">Serpentine receptor class gamma</fullName>
    </recommendedName>
</protein>
<evidence type="ECO:0000313" key="3">
    <source>
        <dbReference type="Proteomes" id="UP000298663"/>
    </source>
</evidence>
<keyword evidence="1" id="KW-1133">Transmembrane helix</keyword>
<accession>A0A4U5MU72</accession>
<name>A0A4U5MU72_STECR</name>
<feature type="transmembrane region" description="Helical" evidence="1">
    <location>
        <begin position="205"/>
        <end position="228"/>
    </location>
</feature>
<feature type="transmembrane region" description="Helical" evidence="1">
    <location>
        <begin position="150"/>
        <end position="167"/>
    </location>
</feature>
<evidence type="ECO:0000313" key="2">
    <source>
        <dbReference type="EMBL" id="TKR73082.1"/>
    </source>
</evidence>
<dbReference type="STRING" id="34508.A0A4U5MU72"/>
<evidence type="ECO:0000256" key="1">
    <source>
        <dbReference type="SAM" id="Phobius"/>
    </source>
</evidence>
<evidence type="ECO:0008006" key="4">
    <source>
        <dbReference type="Google" id="ProtNLM"/>
    </source>
</evidence>
<dbReference type="Pfam" id="PF10321">
    <property type="entry name" value="7TM_GPCR_Srt"/>
    <property type="match status" value="1"/>
</dbReference>
<dbReference type="PANTHER" id="PTHR23021:SF26">
    <property type="entry name" value="SERPENTINE RECEPTOR, CLASS T"/>
    <property type="match status" value="1"/>
</dbReference>
<feature type="transmembrane region" description="Helical" evidence="1">
    <location>
        <begin position="276"/>
        <end position="296"/>
    </location>
</feature>
<dbReference type="Gene3D" id="1.20.1070.10">
    <property type="entry name" value="Rhodopsin 7-helix transmembrane proteins"/>
    <property type="match status" value="1"/>
</dbReference>
<keyword evidence="1" id="KW-0812">Transmembrane</keyword>
<sequence length="470" mass="52793">MELYLFRNDEFNRLYNCSYYTQEEWRSLGQPNYLLGVLSILVGTIFYLTYLLCLTVMVKSKLLKINAYKLMFYLGFYDMGPIFINGLANGIFFINGDVGCNGLVLKYIMGMCGLYSWMVQTIATVLLALNRLIEMCELRSLKPLFEGNKLYFWLLGTQVYGTLWFFFGKASFFNSRGYSWFFDPYYKMESLEFIDRSQYKTTEFVIHNFTIGTVLPLIYTAVLISLWLKARKGGAKTSRLQALITLQAFIICSTVMCSSISYAVMNVIDVSETYGLISSAAWMLNSGLPSVIYLTMNKTIREGAWQLLKCDKVAQFKNSSKSDRHLSRLVGAGELTASGVGPVAVVGGEAETCDGEDKDGNKKIFTSDDCYWTNPTGGQLPCTDKPGFQLSVPKGACRSEKQRTWCISRPDREESYDEEVTKCGGACEAGKLVVGKSACKMNDHGQDLLCCCPKKTNAFLNAPFLNACYL</sequence>
<keyword evidence="3" id="KW-1185">Reference proteome</keyword>
<dbReference type="EMBL" id="AZBU02000006">
    <property type="protein sequence ID" value="TKR73082.1"/>
    <property type="molecule type" value="Genomic_DNA"/>
</dbReference>
<feature type="transmembrane region" description="Helical" evidence="1">
    <location>
        <begin position="33"/>
        <end position="58"/>
    </location>
</feature>
<feature type="transmembrane region" description="Helical" evidence="1">
    <location>
        <begin position="240"/>
        <end position="264"/>
    </location>
</feature>
<proteinExistence type="predicted"/>
<feature type="transmembrane region" description="Helical" evidence="1">
    <location>
        <begin position="70"/>
        <end position="95"/>
    </location>
</feature>
<gene>
    <name evidence="2" type="ORF">L596_020434</name>
</gene>
<organism evidence="2 3">
    <name type="scientific">Steinernema carpocapsae</name>
    <name type="common">Entomopathogenic nematode</name>
    <dbReference type="NCBI Taxonomy" id="34508"/>
    <lineage>
        <taxon>Eukaryota</taxon>
        <taxon>Metazoa</taxon>
        <taxon>Ecdysozoa</taxon>
        <taxon>Nematoda</taxon>
        <taxon>Chromadorea</taxon>
        <taxon>Rhabditida</taxon>
        <taxon>Tylenchina</taxon>
        <taxon>Panagrolaimomorpha</taxon>
        <taxon>Strongyloidoidea</taxon>
        <taxon>Steinernematidae</taxon>
        <taxon>Steinernema</taxon>
    </lineage>
</organism>
<dbReference type="SUPFAM" id="SSF81321">
    <property type="entry name" value="Family A G protein-coupled receptor-like"/>
    <property type="match status" value="1"/>
</dbReference>
<feature type="transmembrane region" description="Helical" evidence="1">
    <location>
        <begin position="107"/>
        <end position="129"/>
    </location>
</feature>
<dbReference type="AlphaFoldDB" id="A0A4U5MU72"/>
<keyword evidence="1" id="KW-0472">Membrane</keyword>
<dbReference type="Proteomes" id="UP000298663">
    <property type="component" value="Unassembled WGS sequence"/>
</dbReference>
<dbReference type="InterPro" id="IPR019425">
    <property type="entry name" value="7TM_GPCR_serpentine_rcpt_Srt"/>
</dbReference>
<reference evidence="2 3" key="2">
    <citation type="journal article" date="2019" name="G3 (Bethesda)">
        <title>Hybrid Assembly of the Genome of the Entomopathogenic Nematode Steinernema carpocapsae Identifies the X-Chromosome.</title>
        <authorList>
            <person name="Serra L."/>
            <person name="Macchietto M."/>
            <person name="Macias-Munoz A."/>
            <person name="McGill C.J."/>
            <person name="Rodriguez I.M."/>
            <person name="Rodriguez B."/>
            <person name="Murad R."/>
            <person name="Mortazavi A."/>
        </authorList>
    </citation>
    <scope>NUCLEOTIDE SEQUENCE [LARGE SCALE GENOMIC DNA]</scope>
    <source>
        <strain evidence="2 3">ALL</strain>
    </source>
</reference>
<reference evidence="2 3" key="1">
    <citation type="journal article" date="2015" name="Genome Biol.">
        <title>Comparative genomics of Steinernema reveals deeply conserved gene regulatory networks.</title>
        <authorList>
            <person name="Dillman A.R."/>
            <person name="Macchietto M."/>
            <person name="Porter C.F."/>
            <person name="Rogers A."/>
            <person name="Williams B."/>
            <person name="Antoshechkin I."/>
            <person name="Lee M.M."/>
            <person name="Goodwin Z."/>
            <person name="Lu X."/>
            <person name="Lewis E.E."/>
            <person name="Goodrich-Blair H."/>
            <person name="Stock S.P."/>
            <person name="Adams B.J."/>
            <person name="Sternberg P.W."/>
            <person name="Mortazavi A."/>
        </authorList>
    </citation>
    <scope>NUCLEOTIDE SEQUENCE [LARGE SCALE GENOMIC DNA]</scope>
    <source>
        <strain evidence="2 3">ALL</strain>
    </source>
</reference>
<comment type="caution">
    <text evidence="2">The sequence shown here is derived from an EMBL/GenBank/DDBJ whole genome shotgun (WGS) entry which is preliminary data.</text>
</comment>
<dbReference type="PANTHER" id="PTHR23021">
    <property type="entry name" value="SERPENTINE RECEPTOR, CLASS T"/>
    <property type="match status" value="1"/>
</dbReference>